<reference evidence="3 4" key="1">
    <citation type="journal article" date="2023" name="G3 (Bethesda)">
        <title>A chromosome-length genome assembly and annotation of blackberry (Rubus argutus, cv. 'Hillquist').</title>
        <authorList>
            <person name="Bruna T."/>
            <person name="Aryal R."/>
            <person name="Dudchenko O."/>
            <person name="Sargent D.J."/>
            <person name="Mead D."/>
            <person name="Buti M."/>
            <person name="Cavallini A."/>
            <person name="Hytonen T."/>
            <person name="Andres J."/>
            <person name="Pham M."/>
            <person name="Weisz D."/>
            <person name="Mascagni F."/>
            <person name="Usai G."/>
            <person name="Natali L."/>
            <person name="Bassil N."/>
            <person name="Fernandez G.E."/>
            <person name="Lomsadze A."/>
            <person name="Armour M."/>
            <person name="Olukolu B."/>
            <person name="Poorten T."/>
            <person name="Britton C."/>
            <person name="Davik J."/>
            <person name="Ashrafi H."/>
            <person name="Aiden E.L."/>
            <person name="Borodovsky M."/>
            <person name="Worthington M."/>
        </authorList>
    </citation>
    <scope>NUCLEOTIDE SEQUENCE [LARGE SCALE GENOMIC DNA]</scope>
    <source>
        <strain evidence="3">PI 553951</strain>
    </source>
</reference>
<dbReference type="Proteomes" id="UP001457282">
    <property type="component" value="Unassembled WGS sequence"/>
</dbReference>
<keyword evidence="2" id="KW-0812">Transmembrane</keyword>
<feature type="transmembrane region" description="Helical" evidence="2">
    <location>
        <begin position="6"/>
        <end position="26"/>
    </location>
</feature>
<dbReference type="EMBL" id="JBEDUW010000007">
    <property type="protein sequence ID" value="KAK9910851.1"/>
    <property type="molecule type" value="Genomic_DNA"/>
</dbReference>
<dbReference type="AlphaFoldDB" id="A0AAW1VUU5"/>
<comment type="caution">
    <text evidence="3">The sequence shown here is derived from an EMBL/GenBank/DDBJ whole genome shotgun (WGS) entry which is preliminary data.</text>
</comment>
<evidence type="ECO:0000313" key="3">
    <source>
        <dbReference type="EMBL" id="KAK9910851.1"/>
    </source>
</evidence>
<keyword evidence="2" id="KW-1133">Transmembrane helix</keyword>
<organism evidence="3 4">
    <name type="scientific">Rubus argutus</name>
    <name type="common">Southern blackberry</name>
    <dbReference type="NCBI Taxonomy" id="59490"/>
    <lineage>
        <taxon>Eukaryota</taxon>
        <taxon>Viridiplantae</taxon>
        <taxon>Streptophyta</taxon>
        <taxon>Embryophyta</taxon>
        <taxon>Tracheophyta</taxon>
        <taxon>Spermatophyta</taxon>
        <taxon>Magnoliopsida</taxon>
        <taxon>eudicotyledons</taxon>
        <taxon>Gunneridae</taxon>
        <taxon>Pentapetalae</taxon>
        <taxon>rosids</taxon>
        <taxon>fabids</taxon>
        <taxon>Rosales</taxon>
        <taxon>Rosaceae</taxon>
        <taxon>Rosoideae</taxon>
        <taxon>Rosoideae incertae sedis</taxon>
        <taxon>Rubus</taxon>
    </lineage>
</organism>
<feature type="compositionally biased region" description="Polar residues" evidence="1">
    <location>
        <begin position="54"/>
        <end position="78"/>
    </location>
</feature>
<keyword evidence="4" id="KW-1185">Reference proteome</keyword>
<keyword evidence="2" id="KW-0472">Membrane</keyword>
<protein>
    <submittedName>
        <fullName evidence="3">Uncharacterized protein</fullName>
    </submittedName>
</protein>
<sequence>MSPTRVVLEANGFATFVVGAIFGALFSRRRNLHHYHHQEGEREIWVPAHRGSENKTVSTSSPGVENRATATASNVETN</sequence>
<evidence type="ECO:0000256" key="2">
    <source>
        <dbReference type="SAM" id="Phobius"/>
    </source>
</evidence>
<evidence type="ECO:0000256" key="1">
    <source>
        <dbReference type="SAM" id="MobiDB-lite"/>
    </source>
</evidence>
<name>A0AAW1VUU5_RUBAR</name>
<gene>
    <name evidence="3" type="ORF">M0R45_034790</name>
</gene>
<accession>A0AAW1VUU5</accession>
<proteinExistence type="predicted"/>
<evidence type="ECO:0000313" key="4">
    <source>
        <dbReference type="Proteomes" id="UP001457282"/>
    </source>
</evidence>
<feature type="region of interest" description="Disordered" evidence="1">
    <location>
        <begin position="47"/>
        <end position="78"/>
    </location>
</feature>